<evidence type="ECO:0000313" key="2">
    <source>
        <dbReference type="Proteomes" id="UP001221757"/>
    </source>
</evidence>
<dbReference type="Proteomes" id="UP001221757">
    <property type="component" value="Unassembled WGS sequence"/>
</dbReference>
<evidence type="ECO:0000313" key="1">
    <source>
        <dbReference type="EMBL" id="KAJ7622678.1"/>
    </source>
</evidence>
<gene>
    <name evidence="1" type="ORF">B0H17DRAFT_1151653</name>
</gene>
<reference evidence="1" key="1">
    <citation type="submission" date="2023-03" db="EMBL/GenBank/DDBJ databases">
        <title>Massive genome expansion in bonnet fungi (Mycena s.s.) driven by repeated elements and novel gene families across ecological guilds.</title>
        <authorList>
            <consortium name="Lawrence Berkeley National Laboratory"/>
            <person name="Harder C.B."/>
            <person name="Miyauchi S."/>
            <person name="Viragh M."/>
            <person name="Kuo A."/>
            <person name="Thoen E."/>
            <person name="Andreopoulos B."/>
            <person name="Lu D."/>
            <person name="Skrede I."/>
            <person name="Drula E."/>
            <person name="Henrissat B."/>
            <person name="Morin E."/>
            <person name="Kohler A."/>
            <person name="Barry K."/>
            <person name="LaButti K."/>
            <person name="Morin E."/>
            <person name="Salamov A."/>
            <person name="Lipzen A."/>
            <person name="Mereny Z."/>
            <person name="Hegedus B."/>
            <person name="Baldrian P."/>
            <person name="Stursova M."/>
            <person name="Weitz H."/>
            <person name="Taylor A."/>
            <person name="Grigoriev I.V."/>
            <person name="Nagy L.G."/>
            <person name="Martin F."/>
            <person name="Kauserud H."/>
        </authorList>
    </citation>
    <scope>NUCLEOTIDE SEQUENCE</scope>
    <source>
        <strain evidence="1">CBHHK067</strain>
    </source>
</reference>
<dbReference type="AlphaFoldDB" id="A0AAD7BJN1"/>
<keyword evidence="2" id="KW-1185">Reference proteome</keyword>
<protein>
    <submittedName>
        <fullName evidence="1">Uncharacterized protein</fullName>
    </submittedName>
</protein>
<comment type="caution">
    <text evidence="1">The sequence shown here is derived from an EMBL/GenBank/DDBJ whole genome shotgun (WGS) entry which is preliminary data.</text>
</comment>
<sequence>MADECLYEANILRDCMGRFRKYICRRLAELEAARAERKLRSVTGTSDSSDPLLVPVRYIALIAMHDVPSVFWAAPDVEPKRGADFSVLLMTEPAETVRFSDHIIIGSSIDFEAKSDATVATVVNSEKKQSSWNGSNSPEKIQTQWVESKCTETWMKRRTRDRTEKEKNIKYYVKI</sequence>
<dbReference type="EMBL" id="JARKIE010000654">
    <property type="protein sequence ID" value="KAJ7622678.1"/>
    <property type="molecule type" value="Genomic_DNA"/>
</dbReference>
<accession>A0AAD7BJN1</accession>
<organism evidence="1 2">
    <name type="scientific">Mycena rosella</name>
    <name type="common">Pink bonnet</name>
    <name type="synonym">Agaricus rosellus</name>
    <dbReference type="NCBI Taxonomy" id="1033263"/>
    <lineage>
        <taxon>Eukaryota</taxon>
        <taxon>Fungi</taxon>
        <taxon>Dikarya</taxon>
        <taxon>Basidiomycota</taxon>
        <taxon>Agaricomycotina</taxon>
        <taxon>Agaricomycetes</taxon>
        <taxon>Agaricomycetidae</taxon>
        <taxon>Agaricales</taxon>
        <taxon>Marasmiineae</taxon>
        <taxon>Mycenaceae</taxon>
        <taxon>Mycena</taxon>
    </lineage>
</organism>
<proteinExistence type="predicted"/>
<name>A0AAD7BJN1_MYCRO</name>